<keyword evidence="4" id="KW-0808">Transferase</keyword>
<dbReference type="GO" id="GO:0006493">
    <property type="term" value="P:protein O-linked glycosylation"/>
    <property type="evidence" value="ECO:0007669"/>
    <property type="project" value="InterPro"/>
</dbReference>
<dbReference type="InterPro" id="IPR050297">
    <property type="entry name" value="LipidA_mod_glycosyltrf_83"/>
</dbReference>
<evidence type="ECO:0000259" key="9">
    <source>
        <dbReference type="Pfam" id="PF02366"/>
    </source>
</evidence>
<dbReference type="Pfam" id="PF02366">
    <property type="entry name" value="PMT"/>
    <property type="match status" value="1"/>
</dbReference>
<keyword evidence="5 8" id="KW-0812">Transmembrane</keyword>
<evidence type="ECO:0000256" key="4">
    <source>
        <dbReference type="ARBA" id="ARBA00022679"/>
    </source>
</evidence>
<dbReference type="GO" id="GO:0016763">
    <property type="term" value="F:pentosyltransferase activity"/>
    <property type="evidence" value="ECO:0007669"/>
    <property type="project" value="TreeGrafter"/>
</dbReference>
<feature type="transmembrane region" description="Helical" evidence="8">
    <location>
        <begin position="97"/>
        <end position="114"/>
    </location>
</feature>
<keyword evidence="6 8" id="KW-1133">Transmembrane helix</keyword>
<dbReference type="PANTHER" id="PTHR33908">
    <property type="entry name" value="MANNOSYLTRANSFERASE YKCB-RELATED"/>
    <property type="match status" value="1"/>
</dbReference>
<dbReference type="GO" id="GO:0010041">
    <property type="term" value="P:response to iron(III) ion"/>
    <property type="evidence" value="ECO:0007669"/>
    <property type="project" value="TreeGrafter"/>
</dbReference>
<feature type="transmembrane region" description="Helical" evidence="8">
    <location>
        <begin position="306"/>
        <end position="325"/>
    </location>
</feature>
<dbReference type="GO" id="GO:0005886">
    <property type="term" value="C:plasma membrane"/>
    <property type="evidence" value="ECO:0007669"/>
    <property type="project" value="UniProtKB-SubCell"/>
</dbReference>
<reference evidence="10 11" key="1">
    <citation type="journal article" date="2015" name="Nature">
        <title>rRNA introns, odd ribosomes, and small enigmatic genomes across a large radiation of phyla.</title>
        <authorList>
            <person name="Brown C.T."/>
            <person name="Hug L.A."/>
            <person name="Thomas B.C."/>
            <person name="Sharon I."/>
            <person name="Castelle C.J."/>
            <person name="Singh A."/>
            <person name="Wilkins M.J."/>
            <person name="Williams K.H."/>
            <person name="Banfield J.F."/>
        </authorList>
    </citation>
    <scope>NUCLEOTIDE SEQUENCE [LARGE SCALE GENOMIC DNA]</scope>
</reference>
<evidence type="ECO:0000256" key="2">
    <source>
        <dbReference type="ARBA" id="ARBA00022475"/>
    </source>
</evidence>
<accession>A0A0F9YIK7</accession>
<evidence type="ECO:0000313" key="10">
    <source>
        <dbReference type="EMBL" id="KKP31369.1"/>
    </source>
</evidence>
<keyword evidence="7 8" id="KW-0472">Membrane</keyword>
<dbReference type="PANTHER" id="PTHR33908:SF3">
    <property type="entry name" value="UNDECAPRENYL PHOSPHATE-ALPHA-4-AMINO-4-DEOXY-L-ARABINOSE ARABINOSYL TRANSFERASE"/>
    <property type="match status" value="1"/>
</dbReference>
<feature type="transmembrane region" description="Helical" evidence="8">
    <location>
        <begin position="174"/>
        <end position="203"/>
    </location>
</feature>
<name>A0A0F9YIK7_9BACT</name>
<dbReference type="AlphaFoldDB" id="A0A0F9YIK7"/>
<comment type="subcellular location">
    <subcellularLocation>
        <location evidence="1">Cell membrane</location>
        <topology evidence="1">Multi-pass membrane protein</topology>
    </subcellularLocation>
</comment>
<comment type="caution">
    <text evidence="10">The sequence shown here is derived from an EMBL/GenBank/DDBJ whole genome shotgun (WGS) entry which is preliminary data.</text>
</comment>
<dbReference type="InterPro" id="IPR003342">
    <property type="entry name" value="ArnT-like_N"/>
</dbReference>
<evidence type="ECO:0000256" key="1">
    <source>
        <dbReference type="ARBA" id="ARBA00004651"/>
    </source>
</evidence>
<feature type="transmembrane region" description="Helical" evidence="8">
    <location>
        <begin position="210"/>
        <end position="228"/>
    </location>
</feature>
<gene>
    <name evidence="10" type="ORF">UR21_C0010G0011</name>
</gene>
<feature type="transmembrane region" description="Helical" evidence="8">
    <location>
        <begin position="386"/>
        <end position="404"/>
    </location>
</feature>
<feature type="transmembrane region" description="Helical" evidence="8">
    <location>
        <begin position="359"/>
        <end position="379"/>
    </location>
</feature>
<organism evidence="10 11">
    <name type="scientific">Candidatus Woesebacteria bacterium GW2011_GWC2_31_9</name>
    <dbReference type="NCBI Taxonomy" id="1618586"/>
    <lineage>
        <taxon>Bacteria</taxon>
        <taxon>Candidatus Woeseibacteriota</taxon>
    </lineage>
</organism>
<dbReference type="GO" id="GO:0009103">
    <property type="term" value="P:lipopolysaccharide biosynthetic process"/>
    <property type="evidence" value="ECO:0007669"/>
    <property type="project" value="UniProtKB-ARBA"/>
</dbReference>
<evidence type="ECO:0000256" key="3">
    <source>
        <dbReference type="ARBA" id="ARBA00022676"/>
    </source>
</evidence>
<evidence type="ECO:0000256" key="7">
    <source>
        <dbReference type="ARBA" id="ARBA00023136"/>
    </source>
</evidence>
<keyword evidence="3" id="KW-0328">Glycosyltransferase</keyword>
<sequence>MGTKVKKNWILILIFLLALFFRLWKLETYPEAIDEDEMALGYYGYSLSNFGVDEYGNKFPIYFKSVGDYKYGLYSYAVAPIVKIFGLNTFTTRFPSAVFGALSIIAIYFLALTIFNNKTYALASSFVLAINPTHIHFSRVSYGNIMGAFFTVLAITFFLKFIKSKNIRNFILTLVPFVLAIFSYQAYRILIPVIFLTLTIILYRQFSKKLLMLLGIVLTTVIISFVPVESRARSQSILTIIDKPALFENAAEDNSAGTNLLLTRIIHNKITSFSLDFANRYFSYFDPSFLFLETSITSERHSIPKVGLIFLIELPILLISIYAFSKLKKNKLILVPFIMLFSAPLASATIVGVRSITRSVFLVYALSLIIGVGFGFLFEQKKFKKYVIGILAFLYVGNFIFFFHQYTVHKIYHHPWNNDVGLKEMVLSINKTYKDRYQKIVVSRGHYVPFLFYGKENPNDFINKKGIFEKLIFNMPYDCPPTGQKNTLYVCFGYKVPKAGRIIEVFRYKDGLPAIILVDFNEKQFGPLPKRLEWNEEPSKINLNGNYWPEN</sequence>
<feature type="transmembrane region" description="Helical" evidence="8">
    <location>
        <begin position="73"/>
        <end position="90"/>
    </location>
</feature>
<evidence type="ECO:0000256" key="6">
    <source>
        <dbReference type="ARBA" id="ARBA00022989"/>
    </source>
</evidence>
<keyword evidence="2" id="KW-1003">Cell membrane</keyword>
<protein>
    <recommendedName>
        <fullName evidence="9">ArnT-like N-terminal domain-containing protein</fullName>
    </recommendedName>
</protein>
<feature type="transmembrane region" description="Helical" evidence="8">
    <location>
        <begin position="332"/>
        <end position="353"/>
    </location>
</feature>
<evidence type="ECO:0000313" key="11">
    <source>
        <dbReference type="Proteomes" id="UP000034803"/>
    </source>
</evidence>
<evidence type="ECO:0000256" key="5">
    <source>
        <dbReference type="ARBA" id="ARBA00022692"/>
    </source>
</evidence>
<evidence type="ECO:0000256" key="8">
    <source>
        <dbReference type="SAM" id="Phobius"/>
    </source>
</evidence>
<dbReference type="EMBL" id="LBOI01000010">
    <property type="protein sequence ID" value="KKP31369.1"/>
    <property type="molecule type" value="Genomic_DNA"/>
</dbReference>
<dbReference type="GO" id="GO:0000030">
    <property type="term" value="F:mannosyltransferase activity"/>
    <property type="evidence" value="ECO:0007669"/>
    <property type="project" value="InterPro"/>
</dbReference>
<proteinExistence type="predicted"/>
<dbReference type="Proteomes" id="UP000034803">
    <property type="component" value="Unassembled WGS sequence"/>
</dbReference>
<feature type="domain" description="ArnT-like N-terminal" evidence="9">
    <location>
        <begin position="13"/>
        <end position="213"/>
    </location>
</feature>
<feature type="transmembrane region" description="Helical" evidence="8">
    <location>
        <begin position="144"/>
        <end position="162"/>
    </location>
</feature>